<dbReference type="InterPro" id="IPR013762">
    <property type="entry name" value="Integrase-like_cat_sf"/>
</dbReference>
<dbReference type="CDD" id="cd00801">
    <property type="entry name" value="INT_P4_C"/>
    <property type="match status" value="1"/>
</dbReference>
<evidence type="ECO:0000259" key="6">
    <source>
        <dbReference type="PROSITE" id="PS51898"/>
    </source>
</evidence>
<dbReference type="InterPro" id="IPR053876">
    <property type="entry name" value="Phage_int_M"/>
</dbReference>
<dbReference type="InterPro" id="IPR010998">
    <property type="entry name" value="Integrase_recombinase_N"/>
</dbReference>
<dbReference type="Gene3D" id="3.30.160.390">
    <property type="entry name" value="Integrase, DNA-binding domain"/>
    <property type="match status" value="1"/>
</dbReference>
<dbReference type="PROSITE" id="PS51900">
    <property type="entry name" value="CB"/>
    <property type="match status" value="1"/>
</dbReference>
<name>A0ABV0EGN5_9BURK</name>
<dbReference type="InterPro" id="IPR011010">
    <property type="entry name" value="DNA_brk_join_enz"/>
</dbReference>
<dbReference type="PANTHER" id="PTHR30629:SF2">
    <property type="entry name" value="PROPHAGE INTEGRASE INTS-RELATED"/>
    <property type="match status" value="1"/>
</dbReference>
<evidence type="ECO:0000259" key="7">
    <source>
        <dbReference type="PROSITE" id="PS51900"/>
    </source>
</evidence>
<dbReference type="InterPro" id="IPR002104">
    <property type="entry name" value="Integrase_catalytic"/>
</dbReference>
<evidence type="ECO:0000256" key="4">
    <source>
        <dbReference type="ARBA" id="ARBA00023172"/>
    </source>
</evidence>
<dbReference type="PROSITE" id="PS51898">
    <property type="entry name" value="TYR_RECOMBINASE"/>
    <property type="match status" value="1"/>
</dbReference>
<comment type="caution">
    <text evidence="8">The sequence shown here is derived from an EMBL/GenBank/DDBJ whole genome shotgun (WGS) entry which is preliminary data.</text>
</comment>
<feature type="domain" description="Core-binding (CB)" evidence="7">
    <location>
        <begin position="92"/>
        <end position="173"/>
    </location>
</feature>
<feature type="domain" description="Tyr recombinase" evidence="6">
    <location>
        <begin position="204"/>
        <end position="392"/>
    </location>
</feature>
<evidence type="ECO:0000256" key="2">
    <source>
        <dbReference type="ARBA" id="ARBA00022908"/>
    </source>
</evidence>
<gene>
    <name evidence="8" type="ORF">V6E02_11425</name>
</gene>
<dbReference type="PANTHER" id="PTHR30629">
    <property type="entry name" value="PROPHAGE INTEGRASE"/>
    <property type="match status" value="1"/>
</dbReference>
<dbReference type="Gene3D" id="1.10.443.10">
    <property type="entry name" value="Intergrase catalytic core"/>
    <property type="match status" value="1"/>
</dbReference>
<dbReference type="InterPro" id="IPR038488">
    <property type="entry name" value="Integrase_DNA-bd_sf"/>
</dbReference>
<evidence type="ECO:0000256" key="5">
    <source>
        <dbReference type="PROSITE-ProRule" id="PRU01248"/>
    </source>
</evidence>
<dbReference type="Proteomes" id="UP001482231">
    <property type="component" value="Unassembled WGS sequence"/>
</dbReference>
<dbReference type="InterPro" id="IPR025166">
    <property type="entry name" value="Integrase_DNA_bind_dom"/>
</dbReference>
<dbReference type="EMBL" id="JBAJEX010000011">
    <property type="protein sequence ID" value="MEO1767822.1"/>
    <property type="molecule type" value="Genomic_DNA"/>
</dbReference>
<accession>A0ABV0EGN5</accession>
<keyword evidence="3 5" id="KW-0238">DNA-binding</keyword>
<dbReference type="Pfam" id="PF13356">
    <property type="entry name" value="Arm-DNA-bind_3"/>
    <property type="match status" value="1"/>
</dbReference>
<keyword evidence="9" id="KW-1185">Reference proteome</keyword>
<evidence type="ECO:0000256" key="1">
    <source>
        <dbReference type="ARBA" id="ARBA00008857"/>
    </source>
</evidence>
<evidence type="ECO:0000313" key="9">
    <source>
        <dbReference type="Proteomes" id="UP001482231"/>
    </source>
</evidence>
<organism evidence="8 9">
    <name type="scientific">Thiobacter aerophilum</name>
    <dbReference type="NCBI Taxonomy" id="3121275"/>
    <lineage>
        <taxon>Bacteria</taxon>
        <taxon>Pseudomonadati</taxon>
        <taxon>Pseudomonadota</taxon>
        <taxon>Betaproteobacteria</taxon>
        <taxon>Burkholderiales</taxon>
        <taxon>Thiobacteraceae</taxon>
        <taxon>Thiobacter</taxon>
    </lineage>
</organism>
<dbReference type="RefSeq" id="WP_347308934.1">
    <property type="nucleotide sequence ID" value="NZ_JBAJEX010000011.1"/>
</dbReference>
<evidence type="ECO:0000313" key="8">
    <source>
        <dbReference type="EMBL" id="MEO1767822.1"/>
    </source>
</evidence>
<proteinExistence type="inferred from homology"/>
<dbReference type="SUPFAM" id="SSF56349">
    <property type="entry name" value="DNA breaking-rejoining enzymes"/>
    <property type="match status" value="1"/>
</dbReference>
<sequence>MAKLTARGVETAADGLHADGGNLYLKVVGGSRSWVFRWKRDGKVRQIGLGSVKDRSLKEARELAAKLRHALLNGEDPAAVYARLSGKGERIPTFAEAAAMLIEAKRPGWRNAKHAQQWENTLRDYVLPKIGKLTPQAVTVEHVLSVLRPIWTTKAETASRVRQRIEAILDYCAAHGWRDDYNPARWRGRLKALLPEPSKVKRIQHQPALPYVRVAEFYRKLTERPGMAARCLEFILLTACRSGEARGATWREIDFETKLWTIPSERTKTGKEHVVPLSEPALALLRSLPRMEASPYVFFAPRGGMLSDMAMTATIRRMHADDLAAGGQGFLDPASDRIITAHGLRSTFRDWAGETTHHAREVIEHALAHQLKDKAEAAYARGALLAKRRALMDDWARFVTRPAGVVVPLPVREHAKMTS</sequence>
<keyword evidence="2" id="KW-0229">DNA integration</keyword>
<protein>
    <submittedName>
        <fullName evidence="8">Integrase arm-type DNA-binding domain-containing protein</fullName>
    </submittedName>
</protein>
<dbReference type="Pfam" id="PF00589">
    <property type="entry name" value="Phage_integrase"/>
    <property type="match status" value="1"/>
</dbReference>
<reference evidence="8 9" key="1">
    <citation type="submission" date="2024-02" db="EMBL/GenBank/DDBJ databases">
        <title>New thermophilic sulfur-oxidizing bacteria from a hot springs of the Uzon caldera (Kamchatka, Russia).</title>
        <authorList>
            <person name="Dukat A.M."/>
            <person name="Elcheninov A.G."/>
            <person name="Frolov E.N."/>
        </authorList>
    </citation>
    <scope>NUCLEOTIDE SEQUENCE [LARGE SCALE GENOMIC DNA]</scope>
    <source>
        <strain evidence="8 9">AK1</strain>
    </source>
</reference>
<dbReference type="Gene3D" id="1.10.150.130">
    <property type="match status" value="1"/>
</dbReference>
<dbReference type="GO" id="GO:0003677">
    <property type="term" value="F:DNA binding"/>
    <property type="evidence" value="ECO:0007669"/>
    <property type="project" value="UniProtKB-KW"/>
</dbReference>
<comment type="similarity">
    <text evidence="1">Belongs to the 'phage' integrase family.</text>
</comment>
<dbReference type="InterPro" id="IPR050808">
    <property type="entry name" value="Phage_Integrase"/>
</dbReference>
<dbReference type="InterPro" id="IPR044068">
    <property type="entry name" value="CB"/>
</dbReference>
<keyword evidence="4" id="KW-0233">DNA recombination</keyword>
<evidence type="ECO:0000256" key="3">
    <source>
        <dbReference type="ARBA" id="ARBA00023125"/>
    </source>
</evidence>
<dbReference type="Pfam" id="PF22022">
    <property type="entry name" value="Phage_int_M"/>
    <property type="match status" value="1"/>
</dbReference>